<evidence type="ECO:0000256" key="2">
    <source>
        <dbReference type="ARBA" id="ARBA00022448"/>
    </source>
</evidence>
<dbReference type="InterPro" id="IPR027417">
    <property type="entry name" value="P-loop_NTPase"/>
</dbReference>
<keyword evidence="2" id="KW-0813">Transport</keyword>
<evidence type="ECO:0000256" key="6">
    <source>
        <dbReference type="ARBA" id="ARBA00022967"/>
    </source>
</evidence>
<dbReference type="Gene3D" id="3.40.50.300">
    <property type="entry name" value="P-loop containing nucleotide triphosphate hydrolases"/>
    <property type="match status" value="1"/>
</dbReference>
<evidence type="ECO:0000259" key="9">
    <source>
        <dbReference type="PROSITE" id="PS50893"/>
    </source>
</evidence>
<keyword evidence="5 10" id="KW-0067">ATP-binding</keyword>
<dbReference type="InterPro" id="IPR003593">
    <property type="entry name" value="AAA+_ATPase"/>
</dbReference>
<keyword evidence="8" id="KW-0812">Transmembrane</keyword>
<dbReference type="AlphaFoldDB" id="A0A3M8HHF5"/>
<proteinExistence type="inferred from homology"/>
<evidence type="ECO:0000313" key="11">
    <source>
        <dbReference type="Proteomes" id="UP000279909"/>
    </source>
</evidence>
<keyword evidence="7 8" id="KW-0472">Membrane</keyword>
<dbReference type="PROSITE" id="PS00211">
    <property type="entry name" value="ABC_TRANSPORTER_1"/>
    <property type="match status" value="1"/>
</dbReference>
<name>A0A3M8HHF5_9BACI</name>
<dbReference type="GO" id="GO:0140359">
    <property type="term" value="F:ABC-type transporter activity"/>
    <property type="evidence" value="ECO:0007669"/>
    <property type="project" value="InterPro"/>
</dbReference>
<dbReference type="SUPFAM" id="SSF52540">
    <property type="entry name" value="P-loop containing nucleoside triphosphate hydrolases"/>
    <property type="match status" value="1"/>
</dbReference>
<feature type="domain" description="ABC transporter" evidence="9">
    <location>
        <begin position="25"/>
        <end position="243"/>
    </location>
</feature>
<gene>
    <name evidence="10" type="ORF">EC501_01245</name>
</gene>
<accession>A0A3M8HHF5</accession>
<dbReference type="SMART" id="SM00382">
    <property type="entry name" value="AAA"/>
    <property type="match status" value="1"/>
</dbReference>
<dbReference type="Pfam" id="PF00005">
    <property type="entry name" value="ABC_tran"/>
    <property type="match status" value="1"/>
</dbReference>
<dbReference type="GO" id="GO:0005524">
    <property type="term" value="F:ATP binding"/>
    <property type="evidence" value="ECO:0007669"/>
    <property type="project" value="UniProtKB-KW"/>
</dbReference>
<dbReference type="InterPro" id="IPR015860">
    <property type="entry name" value="ABC_transpr_TagH-like"/>
</dbReference>
<reference evidence="10 11" key="1">
    <citation type="journal article" date="2014" name="Int. J. Syst. Evol. Microbiol.">
        <title>Lysinibacillus halotolerans sp. nov., isolated from saline-alkaline soil.</title>
        <authorList>
            <person name="Kong D."/>
            <person name="Wang Y."/>
            <person name="Zhao B."/>
            <person name="Li Y."/>
            <person name="Song J."/>
            <person name="Zhai Y."/>
            <person name="Zhang C."/>
            <person name="Wang H."/>
            <person name="Chen X."/>
            <person name="Zhao B."/>
            <person name="Ruan Z."/>
        </authorList>
    </citation>
    <scope>NUCLEOTIDE SEQUENCE [LARGE SCALE GENOMIC DNA]</scope>
    <source>
        <strain evidence="10 11">MCCC 1A12703</strain>
    </source>
</reference>
<keyword evidence="11" id="KW-1185">Reference proteome</keyword>
<keyword evidence="6" id="KW-1278">Translocase</keyword>
<sequence length="536" mass="61343">MRPKVIFKNVSKSYNLYNKQSDKILEMFSSRKKNEDFQAIKNVSFSIYEGDVIGVVGLNGAGKSTLSNLIAQIIPPTSGEIEINGETSLIAISVGLNNQLSGRENIRLKCLMHGLSNEKIKKILPDIIEFADIGKFIDQPVKNYSSGMKSKLGFAISVHTNPDILIIDEALSVGDQTFYQKCIDKMNEFKKQGKTIIFISHSISQVKSFCDKVIWMNYGQIEMFDEVQIVIEKYRQFVKWFNNLSETEKKQYRYEKLQSQYKAEDVIIASRSRSRLSRKSTKTRDWSFSFIGQTFVLLIALFITIIFMFKIPFIDTLTGLLKDEQQHSINEGDKVKNEEKKEVTSMISQYGFVVVEDTNVYNSIDSTSASFPLNFGDKVYITEQIGEHFKFTFDDKELYVNQSDIILLEESFEESSFQIEDFVSAFPSEFSDSYMYFFAFLGGNYDQIKSSMSTEPVETENGLGESILSYPAYFVEYHFDDQGNANEIVINNIELDAIGNIDLTSSKMSDSTYYLQNETYEVFINDEISKISFSLK</sequence>
<comment type="caution">
    <text evidence="10">The sequence shown here is derived from an EMBL/GenBank/DDBJ whole genome shotgun (WGS) entry which is preliminary data.</text>
</comment>
<dbReference type="InterPro" id="IPR050683">
    <property type="entry name" value="Bact_Polysacc_Export_ATP-bd"/>
</dbReference>
<keyword evidence="8" id="KW-1133">Transmembrane helix</keyword>
<dbReference type="RefSeq" id="WP_122970461.1">
    <property type="nucleotide sequence ID" value="NZ_RHLQ01000001.1"/>
</dbReference>
<dbReference type="PROSITE" id="PS50893">
    <property type="entry name" value="ABC_TRANSPORTER_2"/>
    <property type="match status" value="1"/>
</dbReference>
<dbReference type="InterPro" id="IPR017871">
    <property type="entry name" value="ABC_transporter-like_CS"/>
</dbReference>
<evidence type="ECO:0000256" key="3">
    <source>
        <dbReference type="ARBA" id="ARBA00022475"/>
    </source>
</evidence>
<comment type="similarity">
    <text evidence="1">Belongs to the ABC transporter superfamily.</text>
</comment>
<dbReference type="OrthoDB" id="9778870at2"/>
<evidence type="ECO:0000256" key="7">
    <source>
        <dbReference type="ARBA" id="ARBA00023136"/>
    </source>
</evidence>
<protein>
    <submittedName>
        <fullName evidence="10">ATP-binding cassette domain-containing protein</fullName>
    </submittedName>
</protein>
<organism evidence="10 11">
    <name type="scientific">Lysinibacillus halotolerans</name>
    <dbReference type="NCBI Taxonomy" id="1368476"/>
    <lineage>
        <taxon>Bacteria</taxon>
        <taxon>Bacillati</taxon>
        <taxon>Bacillota</taxon>
        <taxon>Bacilli</taxon>
        <taxon>Bacillales</taxon>
        <taxon>Bacillaceae</taxon>
        <taxon>Lysinibacillus</taxon>
    </lineage>
</organism>
<evidence type="ECO:0000313" key="10">
    <source>
        <dbReference type="EMBL" id="RND01817.1"/>
    </source>
</evidence>
<evidence type="ECO:0000256" key="5">
    <source>
        <dbReference type="ARBA" id="ARBA00022840"/>
    </source>
</evidence>
<dbReference type="EMBL" id="RHLQ01000001">
    <property type="protein sequence ID" value="RND01817.1"/>
    <property type="molecule type" value="Genomic_DNA"/>
</dbReference>
<dbReference type="PANTHER" id="PTHR46743">
    <property type="entry name" value="TEICHOIC ACIDS EXPORT ATP-BINDING PROTEIN TAGH"/>
    <property type="match status" value="1"/>
</dbReference>
<dbReference type="GO" id="GO:0016020">
    <property type="term" value="C:membrane"/>
    <property type="evidence" value="ECO:0007669"/>
    <property type="project" value="InterPro"/>
</dbReference>
<dbReference type="CDD" id="cd03220">
    <property type="entry name" value="ABC_KpsT_Wzt"/>
    <property type="match status" value="1"/>
</dbReference>
<dbReference type="GO" id="GO:0016887">
    <property type="term" value="F:ATP hydrolysis activity"/>
    <property type="evidence" value="ECO:0007669"/>
    <property type="project" value="InterPro"/>
</dbReference>
<dbReference type="FunFam" id="3.40.50.300:FF:003010">
    <property type="entry name" value="Teichoic acids export ATP-binding protein TagH"/>
    <property type="match status" value="1"/>
</dbReference>
<evidence type="ECO:0000256" key="8">
    <source>
        <dbReference type="SAM" id="Phobius"/>
    </source>
</evidence>
<dbReference type="PANTHER" id="PTHR46743:SF2">
    <property type="entry name" value="TEICHOIC ACIDS EXPORT ATP-BINDING PROTEIN TAGH"/>
    <property type="match status" value="1"/>
</dbReference>
<feature type="transmembrane region" description="Helical" evidence="8">
    <location>
        <begin position="286"/>
        <end position="309"/>
    </location>
</feature>
<dbReference type="Proteomes" id="UP000279909">
    <property type="component" value="Unassembled WGS sequence"/>
</dbReference>
<evidence type="ECO:0000256" key="1">
    <source>
        <dbReference type="ARBA" id="ARBA00005417"/>
    </source>
</evidence>
<evidence type="ECO:0000256" key="4">
    <source>
        <dbReference type="ARBA" id="ARBA00022741"/>
    </source>
</evidence>
<keyword evidence="3" id="KW-1003">Cell membrane</keyword>
<dbReference type="InterPro" id="IPR003439">
    <property type="entry name" value="ABC_transporter-like_ATP-bd"/>
</dbReference>
<keyword evidence="4" id="KW-0547">Nucleotide-binding</keyword>